<evidence type="ECO:0000256" key="1">
    <source>
        <dbReference type="ARBA" id="ARBA00000903"/>
    </source>
</evidence>
<sequence>MDEQFWHRKWRDNEIGFHREDANPLLLHHLPALGLATDARLLLPLCGKTRDIGWLLAQGHEVVGSELSELAVEQLFEELGVKPEIADDGPLRRFDAERLTVFAGNFFDLDRHRLGTVDAVYDRAAIVALPEAMRERYAGHLIHLTHTAPQLVVTFEYDPSRLVGPPFAVPEAELRRHYGTAYRVACLGRHELKEGLRGVTPVTEAVWRLERR</sequence>
<comment type="similarity">
    <text evidence="3 9">Belongs to the class I-like SAM-binding methyltransferase superfamily. TPMT family.</text>
</comment>
<reference evidence="11" key="2">
    <citation type="submission" date="2023-07" db="EMBL/GenBank/DDBJ databases">
        <title>Ancylobacter moscoviensis sp. nov., facultatively methylotrophic bacteria from activated sludge and the reclassification of Starkeya novella (Starkey 1934) Kelly et al. 2000 as Ancylobacter novellus comb. nov., Starkeya koreensis Im et al. 2006 as Ancylobacter koreensis comb.nov., Angulomicrobium tetraedrale Vasil'eva et al. 1986 as Ancylobacter tetraedralis comb. nov., Angulomicrobium amanitiforme Fritz et al. 2004 as Ancylobacter amanitiformis comb. nov. and Methylorhabdus multivorans Doronina et al. 1996 as Ancylobacter multivorans comb. nov. and emended description of the genus Ancylobacter.</title>
        <authorList>
            <person name="Doronina N."/>
            <person name="Chemodurova A."/>
            <person name="Grouzdev D."/>
            <person name="Koziaeva V."/>
            <person name="Shi W."/>
            <person name="Wu L."/>
            <person name="Kaparullina E."/>
        </authorList>
    </citation>
    <scope>NUCLEOTIDE SEQUENCE [LARGE SCALE GENOMIC DNA]</scope>
    <source>
        <strain evidence="11">Jip08</strain>
    </source>
</reference>
<organism evidence="10 11">
    <name type="scientific">Ancylobacter koreensis</name>
    <dbReference type="NCBI Taxonomy" id="266121"/>
    <lineage>
        <taxon>Bacteria</taxon>
        <taxon>Pseudomonadati</taxon>
        <taxon>Pseudomonadota</taxon>
        <taxon>Alphaproteobacteria</taxon>
        <taxon>Hyphomicrobiales</taxon>
        <taxon>Xanthobacteraceae</taxon>
        <taxon>Ancylobacter</taxon>
    </lineage>
</organism>
<protein>
    <recommendedName>
        <fullName evidence="4 9">Thiopurine S-methyltransferase</fullName>
        <ecNumber evidence="4 9">2.1.1.67</ecNumber>
    </recommendedName>
    <alternativeName>
        <fullName evidence="9">Thiopurine methyltransferase</fullName>
    </alternativeName>
</protein>
<dbReference type="NCBIfam" id="TIGR03840">
    <property type="entry name" value="TMPT_Se_Te"/>
    <property type="match status" value="1"/>
</dbReference>
<dbReference type="NCBIfam" id="NF009732">
    <property type="entry name" value="PRK13255.1"/>
    <property type="match status" value="1"/>
</dbReference>
<gene>
    <name evidence="10" type="primary">tmpT</name>
    <name evidence="9" type="synonym">tpm</name>
    <name evidence="10" type="ORF">MWN33_16620</name>
</gene>
<feature type="binding site" evidence="9">
    <location>
        <position position="66"/>
    </location>
    <ligand>
        <name>S-adenosyl-L-methionine</name>
        <dbReference type="ChEBI" id="CHEBI:59789"/>
    </ligand>
</feature>
<keyword evidence="7 9" id="KW-0808">Transferase</keyword>
<evidence type="ECO:0000256" key="9">
    <source>
        <dbReference type="HAMAP-Rule" id="MF_00812"/>
    </source>
</evidence>
<evidence type="ECO:0000256" key="5">
    <source>
        <dbReference type="ARBA" id="ARBA00022490"/>
    </source>
</evidence>
<dbReference type="PROSITE" id="PS51585">
    <property type="entry name" value="SAM_MT_TPMT"/>
    <property type="match status" value="1"/>
</dbReference>
<evidence type="ECO:0000313" key="10">
    <source>
        <dbReference type="EMBL" id="MCK0209658.1"/>
    </source>
</evidence>
<evidence type="ECO:0000256" key="2">
    <source>
        <dbReference type="ARBA" id="ARBA00004496"/>
    </source>
</evidence>
<dbReference type="PIRSF" id="PIRSF023956">
    <property type="entry name" value="Thiopurine_S-methyltransferase"/>
    <property type="match status" value="1"/>
</dbReference>
<feature type="binding site" evidence="9">
    <location>
        <position position="123"/>
    </location>
    <ligand>
        <name>S-adenosyl-L-methionine</name>
        <dbReference type="ChEBI" id="CHEBI:59789"/>
    </ligand>
</feature>
<name>A0ABT0DQV0_9HYPH</name>
<keyword evidence="5 9" id="KW-0963">Cytoplasm</keyword>
<dbReference type="Gene3D" id="3.40.50.150">
    <property type="entry name" value="Vaccinia Virus protein VP39"/>
    <property type="match status" value="1"/>
</dbReference>
<feature type="binding site" evidence="9">
    <location>
        <position position="45"/>
    </location>
    <ligand>
        <name>S-adenosyl-L-methionine</name>
        <dbReference type="ChEBI" id="CHEBI:59789"/>
    </ligand>
</feature>
<dbReference type="InterPro" id="IPR008854">
    <property type="entry name" value="TPMT"/>
</dbReference>
<dbReference type="PANTHER" id="PTHR10259:SF11">
    <property type="entry name" value="THIOPURINE S-METHYLTRANSFERASE"/>
    <property type="match status" value="1"/>
</dbReference>
<comment type="caution">
    <text evidence="10">The sequence shown here is derived from an EMBL/GenBank/DDBJ whole genome shotgun (WGS) entry which is preliminary data.</text>
</comment>
<dbReference type="InterPro" id="IPR025835">
    <property type="entry name" value="Thiopurine_S-MeTrfase"/>
</dbReference>
<dbReference type="GO" id="GO:0008119">
    <property type="term" value="F:thiopurine S-methyltransferase activity"/>
    <property type="evidence" value="ECO:0007669"/>
    <property type="project" value="UniProtKB-EC"/>
</dbReference>
<evidence type="ECO:0000256" key="6">
    <source>
        <dbReference type="ARBA" id="ARBA00022603"/>
    </source>
</evidence>
<evidence type="ECO:0000256" key="4">
    <source>
        <dbReference type="ARBA" id="ARBA00011905"/>
    </source>
</evidence>
<comment type="catalytic activity">
    <reaction evidence="1 9">
        <text>S-adenosyl-L-methionine + a thiopurine = S-adenosyl-L-homocysteine + a thiopurine S-methylether.</text>
        <dbReference type="EC" id="2.1.1.67"/>
    </reaction>
</comment>
<evidence type="ECO:0000256" key="7">
    <source>
        <dbReference type="ARBA" id="ARBA00022679"/>
    </source>
</evidence>
<proteinExistence type="inferred from homology"/>
<evidence type="ECO:0000256" key="3">
    <source>
        <dbReference type="ARBA" id="ARBA00008145"/>
    </source>
</evidence>
<dbReference type="Proteomes" id="UP001202867">
    <property type="component" value="Unassembled WGS sequence"/>
</dbReference>
<keyword evidence="11" id="KW-1185">Reference proteome</keyword>
<accession>A0ABT0DQV0</accession>
<dbReference type="HAMAP" id="MF_00812">
    <property type="entry name" value="Thiopur_methtran"/>
    <property type="match status" value="1"/>
</dbReference>
<dbReference type="InterPro" id="IPR022474">
    <property type="entry name" value="Thiopur_S-MeTfrase_Se/Te_detox"/>
</dbReference>
<reference evidence="10 11" key="1">
    <citation type="submission" date="2022-04" db="EMBL/GenBank/DDBJ databases">
        <authorList>
            <person name="Grouzdev D.S."/>
            <person name="Pantiukh K.S."/>
            <person name="Krutkina M.S."/>
        </authorList>
    </citation>
    <scope>NUCLEOTIDE SEQUENCE [LARGE SCALE GENOMIC DNA]</scope>
    <source>
        <strain evidence="10 11">Jip08</strain>
    </source>
</reference>
<dbReference type="GO" id="GO:0032259">
    <property type="term" value="P:methylation"/>
    <property type="evidence" value="ECO:0007669"/>
    <property type="project" value="UniProtKB-KW"/>
</dbReference>
<dbReference type="InterPro" id="IPR029063">
    <property type="entry name" value="SAM-dependent_MTases_sf"/>
</dbReference>
<keyword evidence="6 9" id="KW-0489">Methyltransferase</keyword>
<feature type="binding site" evidence="9">
    <location>
        <position position="10"/>
    </location>
    <ligand>
        <name>S-adenosyl-L-methionine</name>
        <dbReference type="ChEBI" id="CHEBI:59789"/>
    </ligand>
</feature>
<evidence type="ECO:0000313" key="11">
    <source>
        <dbReference type="Proteomes" id="UP001202867"/>
    </source>
</evidence>
<dbReference type="EMBL" id="JALKCG010000008">
    <property type="protein sequence ID" value="MCK0209658.1"/>
    <property type="molecule type" value="Genomic_DNA"/>
</dbReference>
<dbReference type="EC" id="2.1.1.67" evidence="4 9"/>
<dbReference type="RefSeq" id="WP_247202162.1">
    <property type="nucleotide sequence ID" value="NZ_JALKCG010000008.1"/>
</dbReference>
<dbReference type="SUPFAM" id="SSF53335">
    <property type="entry name" value="S-adenosyl-L-methionine-dependent methyltransferases"/>
    <property type="match status" value="1"/>
</dbReference>
<comment type="subcellular location">
    <subcellularLocation>
        <location evidence="2 9">Cytoplasm</location>
    </subcellularLocation>
</comment>
<keyword evidence="8 9" id="KW-0949">S-adenosyl-L-methionine</keyword>
<dbReference type="Pfam" id="PF05724">
    <property type="entry name" value="TPMT"/>
    <property type="match status" value="1"/>
</dbReference>
<evidence type="ECO:0000256" key="8">
    <source>
        <dbReference type="ARBA" id="ARBA00022691"/>
    </source>
</evidence>
<dbReference type="PANTHER" id="PTHR10259">
    <property type="entry name" value="THIOPURINE S-METHYLTRANSFERASE"/>
    <property type="match status" value="1"/>
</dbReference>